<dbReference type="AlphaFoldDB" id="A0A834J8H9"/>
<sequence length="120" mass="13851">MLSPPRSTVKLYSSQIDSPWFRSILNFDTHAFPKVVMKRSYLHCGVGILGLERRQQSRFFDRLLLLLIQLCFGLRPGDLEIFADAIRISIAYFRGTLQSISTNGLRNCRGSLTIYLHEWT</sequence>
<dbReference type="EMBL" id="JACSDZ010000020">
    <property type="protein sequence ID" value="KAF7382364.1"/>
    <property type="molecule type" value="Genomic_DNA"/>
</dbReference>
<comment type="caution">
    <text evidence="1">The sequence shown here is derived from an EMBL/GenBank/DDBJ whole genome shotgun (WGS) entry which is preliminary data.</text>
</comment>
<proteinExistence type="predicted"/>
<gene>
    <name evidence="1" type="ORF">HZH68_015283</name>
</gene>
<accession>A0A834J8H9</accession>
<evidence type="ECO:0000313" key="2">
    <source>
        <dbReference type="Proteomes" id="UP000617340"/>
    </source>
</evidence>
<reference evidence="1" key="1">
    <citation type="journal article" date="2020" name="G3 (Bethesda)">
        <title>High-Quality Assemblies for Three Invasive Social Wasps from the &lt;i&gt;Vespula&lt;/i&gt; Genus.</title>
        <authorList>
            <person name="Harrop T.W.R."/>
            <person name="Guhlin J."/>
            <person name="McLaughlin G.M."/>
            <person name="Permina E."/>
            <person name="Stockwell P."/>
            <person name="Gilligan J."/>
            <person name="Le Lec M.F."/>
            <person name="Gruber M.A.M."/>
            <person name="Quinn O."/>
            <person name="Lovegrove M."/>
            <person name="Duncan E.J."/>
            <person name="Remnant E.J."/>
            <person name="Van Eeckhoven J."/>
            <person name="Graham B."/>
            <person name="Knapp R.A."/>
            <person name="Langford K.W."/>
            <person name="Kronenberg Z."/>
            <person name="Press M.O."/>
            <person name="Eacker S.M."/>
            <person name="Wilson-Rankin E.E."/>
            <person name="Purcell J."/>
            <person name="Lester P.J."/>
            <person name="Dearden P.K."/>
        </authorList>
    </citation>
    <scope>NUCLEOTIDE SEQUENCE</scope>
    <source>
        <strain evidence="1">Linc-1</strain>
    </source>
</reference>
<dbReference type="Proteomes" id="UP000617340">
    <property type="component" value="Unassembled WGS sequence"/>
</dbReference>
<keyword evidence="2" id="KW-1185">Reference proteome</keyword>
<name>A0A834J8H9_VESGE</name>
<evidence type="ECO:0000313" key="1">
    <source>
        <dbReference type="EMBL" id="KAF7382364.1"/>
    </source>
</evidence>
<protein>
    <submittedName>
        <fullName evidence="1">Uncharacterized protein</fullName>
    </submittedName>
</protein>
<organism evidence="1 2">
    <name type="scientific">Vespula germanica</name>
    <name type="common">German yellow jacket</name>
    <name type="synonym">Paravespula germanica</name>
    <dbReference type="NCBI Taxonomy" id="30212"/>
    <lineage>
        <taxon>Eukaryota</taxon>
        <taxon>Metazoa</taxon>
        <taxon>Ecdysozoa</taxon>
        <taxon>Arthropoda</taxon>
        <taxon>Hexapoda</taxon>
        <taxon>Insecta</taxon>
        <taxon>Pterygota</taxon>
        <taxon>Neoptera</taxon>
        <taxon>Endopterygota</taxon>
        <taxon>Hymenoptera</taxon>
        <taxon>Apocrita</taxon>
        <taxon>Aculeata</taxon>
        <taxon>Vespoidea</taxon>
        <taxon>Vespidae</taxon>
        <taxon>Vespinae</taxon>
        <taxon>Vespula</taxon>
    </lineage>
</organism>